<dbReference type="InterPro" id="IPR016024">
    <property type="entry name" value="ARM-type_fold"/>
</dbReference>
<dbReference type="WBParaSite" id="MBELARI_LOCUS21059">
    <property type="protein sequence ID" value="MBELARI_LOCUS21059"/>
    <property type="gene ID" value="MBELARI_LOCUS21059"/>
</dbReference>
<keyword evidence="1" id="KW-0677">Repeat</keyword>
<dbReference type="InterPro" id="IPR040059">
    <property type="entry name" value="PUM3"/>
</dbReference>
<dbReference type="InterPro" id="IPR033133">
    <property type="entry name" value="PUM-HD"/>
</dbReference>
<dbReference type="PANTHER" id="PTHR13389:SF0">
    <property type="entry name" value="PUMILIO HOMOLOG 3"/>
    <property type="match status" value="1"/>
</dbReference>
<feature type="compositionally biased region" description="Polar residues" evidence="4">
    <location>
        <begin position="64"/>
        <end position="74"/>
    </location>
</feature>
<reference evidence="7" key="1">
    <citation type="submission" date="2024-02" db="UniProtKB">
        <authorList>
            <consortium name="WormBaseParasite"/>
        </authorList>
    </citation>
    <scope>IDENTIFICATION</scope>
</reference>
<dbReference type="PANTHER" id="PTHR13389">
    <property type="entry name" value="PUMILIO HOMOLOG 3"/>
    <property type="match status" value="1"/>
</dbReference>
<feature type="repeat" description="Pumilio" evidence="3">
    <location>
        <begin position="282"/>
        <end position="317"/>
    </location>
</feature>
<evidence type="ECO:0000259" key="5">
    <source>
        <dbReference type="PROSITE" id="PS50303"/>
    </source>
</evidence>
<protein>
    <submittedName>
        <fullName evidence="7">PUM-HD domain-containing protein</fullName>
    </submittedName>
</protein>
<organism evidence="6 7">
    <name type="scientific">Mesorhabditis belari</name>
    <dbReference type="NCBI Taxonomy" id="2138241"/>
    <lineage>
        <taxon>Eukaryota</taxon>
        <taxon>Metazoa</taxon>
        <taxon>Ecdysozoa</taxon>
        <taxon>Nematoda</taxon>
        <taxon>Chromadorea</taxon>
        <taxon>Rhabditida</taxon>
        <taxon>Rhabditina</taxon>
        <taxon>Rhabditomorpha</taxon>
        <taxon>Rhabditoidea</taxon>
        <taxon>Rhabditidae</taxon>
        <taxon>Mesorhabditinae</taxon>
        <taxon>Mesorhabditis</taxon>
    </lineage>
</organism>
<proteinExistence type="predicted"/>
<sequence length="780" mass="88887">MAVKQGKRGGARKPHGGGKKKGQPSQQERRKVVKQQHKQQLMTVLKSKVKDELEKLSTLDKPVQSPTNSESSFGSAPLRKAFPKKRVSFANKVQSKEFHISDLINTSTSEASPGRSILTPKRGAKLSLPKKELVVEKHVEETVKVVEKKPELVEEKPSKLAGKSQPTTFGNRVVKKKEAVKVTKKVKEQLLLMPRKERKAFLVELRKKQKPNFTLAAECKTLWEQARMGKTPQAKKDELIKDLVGKVKGHAKELIYAHDMSRVFQFLLKLEREGITSMLFDELNAEIIRMSKSMYARHFVRRMLKYGTKLQKQIIIEAFKGHAVSMLANIYSADILESVYNEYADAQQRFNIITEFYGQEFVVFRIDTIKTLDEILADEPGKRQMIMKHLEEILLEKCTNKVTLRHSLVHKLLFDLLEHGDKEQKSNLLDSIKDKIPEIVHTPYGARVAMRCVWLADAKDRKLIVKNFKDLSEKAAMEKNGQRVLWAIFDQVDDTVLINKFITSEIANNVGKLLEDRWGCLCLEYMVHPRDGRSMDYNVIKELELGDKNTVSKKDKKDRYSEIFLHLIEPLLTYFAANMRSALMGDMSALTSHVLHKALELQIGRDFFERKVDSQLRINCYEAIADVAAVDFIPMDPNGYHLIESRAGGWVTGQLLRQDSKLPEEERLAVQIVKRVPEEFLANWVGCNKGCFALLRMWENGGVAVQTHIKKIVDVDRLDKYSMVGARLLKEAVTGIKSAPRPKASDADNAELSGSETESAGENELRDEDDQSEEEMDFDE</sequence>
<feature type="region of interest" description="Disordered" evidence="4">
    <location>
        <begin position="56"/>
        <end position="81"/>
    </location>
</feature>
<dbReference type="SUPFAM" id="SSF48371">
    <property type="entry name" value="ARM repeat"/>
    <property type="match status" value="1"/>
</dbReference>
<dbReference type="InterPro" id="IPR001313">
    <property type="entry name" value="Pumilio_RNA-bd_rpt"/>
</dbReference>
<dbReference type="GO" id="GO:0006417">
    <property type="term" value="P:regulation of translation"/>
    <property type="evidence" value="ECO:0007669"/>
    <property type="project" value="TreeGrafter"/>
</dbReference>
<feature type="region of interest" description="Disordered" evidence="4">
    <location>
        <begin position="737"/>
        <end position="780"/>
    </location>
</feature>
<evidence type="ECO:0000256" key="4">
    <source>
        <dbReference type="SAM" id="MobiDB-lite"/>
    </source>
</evidence>
<feature type="compositionally biased region" description="Acidic residues" evidence="4">
    <location>
        <begin position="759"/>
        <end position="780"/>
    </location>
</feature>
<evidence type="ECO:0000313" key="6">
    <source>
        <dbReference type="Proteomes" id="UP000887575"/>
    </source>
</evidence>
<dbReference type="SMART" id="SM00025">
    <property type="entry name" value="Pumilio"/>
    <property type="match status" value="4"/>
</dbReference>
<dbReference type="InterPro" id="IPR012959">
    <property type="entry name" value="CPL_dom"/>
</dbReference>
<dbReference type="GO" id="GO:0003729">
    <property type="term" value="F:mRNA binding"/>
    <property type="evidence" value="ECO:0007669"/>
    <property type="project" value="TreeGrafter"/>
</dbReference>
<dbReference type="PROSITE" id="PS50303">
    <property type="entry name" value="PUM_HD"/>
    <property type="match status" value="1"/>
</dbReference>
<evidence type="ECO:0000256" key="1">
    <source>
        <dbReference type="ARBA" id="ARBA00022737"/>
    </source>
</evidence>
<dbReference type="Gene3D" id="1.25.10.10">
    <property type="entry name" value="Leucine-rich Repeat Variant"/>
    <property type="match status" value="2"/>
</dbReference>
<accession>A0AAF3F3B4</accession>
<keyword evidence="6" id="KW-1185">Reference proteome</keyword>
<feature type="region of interest" description="Disordered" evidence="4">
    <location>
        <begin position="1"/>
        <end position="41"/>
    </location>
</feature>
<name>A0AAF3F3B4_9BILA</name>
<dbReference type="Pfam" id="PF08144">
    <property type="entry name" value="CPL"/>
    <property type="match status" value="1"/>
</dbReference>
<dbReference type="GO" id="GO:0005730">
    <property type="term" value="C:nucleolus"/>
    <property type="evidence" value="ECO:0007669"/>
    <property type="project" value="TreeGrafter"/>
</dbReference>
<keyword evidence="2" id="KW-0694">RNA-binding</keyword>
<feature type="domain" description="PUM-HD" evidence="5">
    <location>
        <begin position="217"/>
        <end position="572"/>
    </location>
</feature>
<evidence type="ECO:0000313" key="7">
    <source>
        <dbReference type="WBParaSite" id="MBELARI_LOCUS21059"/>
    </source>
</evidence>
<evidence type="ECO:0000256" key="3">
    <source>
        <dbReference type="PROSITE-ProRule" id="PRU00317"/>
    </source>
</evidence>
<dbReference type="PROSITE" id="PS50302">
    <property type="entry name" value="PUM"/>
    <property type="match status" value="1"/>
</dbReference>
<dbReference type="InterPro" id="IPR011989">
    <property type="entry name" value="ARM-like"/>
</dbReference>
<feature type="compositionally biased region" description="Basic residues" evidence="4">
    <location>
        <begin position="1"/>
        <end position="22"/>
    </location>
</feature>
<dbReference type="AlphaFoldDB" id="A0AAF3F3B4"/>
<dbReference type="Proteomes" id="UP000887575">
    <property type="component" value="Unassembled WGS sequence"/>
</dbReference>
<evidence type="ECO:0000256" key="2">
    <source>
        <dbReference type="ARBA" id="ARBA00022884"/>
    </source>
</evidence>